<dbReference type="PANTHER" id="PTHR10472">
    <property type="entry name" value="D-TYROSYL-TRNA TYR DEACYLASE"/>
    <property type="match status" value="1"/>
</dbReference>
<evidence type="ECO:0000256" key="7">
    <source>
        <dbReference type="SAM" id="MobiDB-lite"/>
    </source>
</evidence>
<evidence type="ECO:0000256" key="3">
    <source>
        <dbReference type="ARBA" id="ARBA00020007"/>
    </source>
</evidence>
<organism evidence="8 9">
    <name type="scientific">Mortierella polycephala</name>
    <dbReference type="NCBI Taxonomy" id="41804"/>
    <lineage>
        <taxon>Eukaryota</taxon>
        <taxon>Fungi</taxon>
        <taxon>Fungi incertae sedis</taxon>
        <taxon>Mucoromycota</taxon>
        <taxon>Mortierellomycotina</taxon>
        <taxon>Mortierellomycetes</taxon>
        <taxon>Mortierellales</taxon>
        <taxon>Mortierellaceae</taxon>
        <taxon>Mortierella</taxon>
    </lineage>
</organism>
<feature type="region of interest" description="Disordered" evidence="7">
    <location>
        <begin position="195"/>
        <end position="250"/>
    </location>
</feature>
<protein>
    <recommendedName>
        <fullName evidence="3 6">D-aminoacyl-tRNA deacylase</fullName>
        <ecNumber evidence="2 6">3.1.1.96</ecNumber>
    </recommendedName>
</protein>
<name>A0A9P6TWX1_9FUNG</name>
<dbReference type="InterPro" id="IPR023509">
    <property type="entry name" value="DTD-like_sf"/>
</dbReference>
<evidence type="ECO:0000313" key="9">
    <source>
        <dbReference type="Proteomes" id="UP000726737"/>
    </source>
</evidence>
<dbReference type="GO" id="GO:0051500">
    <property type="term" value="F:D-tyrosyl-tRNA(Tyr) deacylase activity"/>
    <property type="evidence" value="ECO:0007669"/>
    <property type="project" value="TreeGrafter"/>
</dbReference>
<dbReference type="GO" id="GO:0000049">
    <property type="term" value="F:tRNA binding"/>
    <property type="evidence" value="ECO:0007669"/>
    <property type="project" value="UniProtKB-KW"/>
</dbReference>
<reference evidence="8" key="1">
    <citation type="journal article" date="2020" name="Fungal Divers.">
        <title>Resolving the Mortierellaceae phylogeny through synthesis of multi-gene phylogenetics and phylogenomics.</title>
        <authorList>
            <person name="Vandepol N."/>
            <person name="Liber J."/>
            <person name="Desiro A."/>
            <person name="Na H."/>
            <person name="Kennedy M."/>
            <person name="Barry K."/>
            <person name="Grigoriev I.V."/>
            <person name="Miller A.N."/>
            <person name="O'Donnell K."/>
            <person name="Stajich J.E."/>
            <person name="Bonito G."/>
        </authorList>
    </citation>
    <scope>NUCLEOTIDE SEQUENCE</scope>
    <source>
        <strain evidence="8">KOD948</strain>
    </source>
</reference>
<feature type="compositionally biased region" description="Low complexity" evidence="7">
    <location>
        <begin position="195"/>
        <end position="214"/>
    </location>
</feature>
<feature type="compositionally biased region" description="Low complexity" evidence="7">
    <location>
        <begin position="233"/>
        <end position="248"/>
    </location>
</feature>
<dbReference type="Gene3D" id="3.50.80.10">
    <property type="entry name" value="D-tyrosyl-tRNA(Tyr) deacylase"/>
    <property type="match status" value="1"/>
</dbReference>
<keyword evidence="6" id="KW-0694">RNA-binding</keyword>
<evidence type="ECO:0000256" key="6">
    <source>
        <dbReference type="RuleBase" id="RU003470"/>
    </source>
</evidence>
<dbReference type="PANTHER" id="PTHR10472:SF5">
    <property type="entry name" value="D-AMINOACYL-TRNA DEACYLASE 1"/>
    <property type="match status" value="1"/>
</dbReference>
<dbReference type="OrthoDB" id="275783at2759"/>
<keyword evidence="6" id="KW-0378">Hydrolase</keyword>
<comment type="similarity">
    <text evidence="1 6">Belongs to the DTD family.</text>
</comment>
<comment type="catalytic activity">
    <reaction evidence="5">
        <text>a D-aminoacyl-tRNA + H2O = a tRNA + a D-alpha-amino acid + H(+)</text>
        <dbReference type="Rhea" id="RHEA:13953"/>
        <dbReference type="Rhea" id="RHEA-COMP:10123"/>
        <dbReference type="Rhea" id="RHEA-COMP:10124"/>
        <dbReference type="ChEBI" id="CHEBI:15377"/>
        <dbReference type="ChEBI" id="CHEBI:15378"/>
        <dbReference type="ChEBI" id="CHEBI:59871"/>
        <dbReference type="ChEBI" id="CHEBI:78442"/>
        <dbReference type="ChEBI" id="CHEBI:79333"/>
        <dbReference type="EC" id="3.1.1.96"/>
    </reaction>
</comment>
<dbReference type="EMBL" id="JAAAJA010000805">
    <property type="protein sequence ID" value="KAG0249522.1"/>
    <property type="molecule type" value="Genomic_DNA"/>
</dbReference>
<accession>A0A9P6TWX1</accession>
<dbReference type="FunFam" id="3.50.80.10:FF:000001">
    <property type="entry name" value="D-aminoacyl-tRNA deacylase"/>
    <property type="match status" value="1"/>
</dbReference>
<keyword evidence="6" id="KW-0963">Cytoplasm</keyword>
<evidence type="ECO:0000256" key="4">
    <source>
        <dbReference type="ARBA" id="ARBA00047676"/>
    </source>
</evidence>
<dbReference type="Pfam" id="PF05348">
    <property type="entry name" value="UMP1"/>
    <property type="match status" value="1"/>
</dbReference>
<dbReference type="SUPFAM" id="SSF69500">
    <property type="entry name" value="DTD-like"/>
    <property type="match status" value="1"/>
</dbReference>
<gene>
    <name evidence="8" type="primary">DTD1</name>
    <name evidence="8" type="ORF">BG011_009214</name>
</gene>
<dbReference type="EC" id="3.1.1.96" evidence="2 6"/>
<sequence>MRAVLQRVVQASVEVNGQQISKIRQGLCVLIGLSVDDTSADLDYMVRKLLTVRVFDSNQSALPLTEVVTTSKDEIQDPPKMWAKSVVDIGGEILCVSQFTLYGQVIKGSKPDFHLSMKSETSKQMYHDFLDRLKNAYKPERIKDGEFGAMMLVNIANDGPVTLELDSRKFEYVPVTNQSSPSIAKAKKAAKLASSSRSTSASASGAESTSDTTSFSGKKSGAQPKNKQENKQKNQQQQQQQQAPKEQQGGALENGVAALALSLRLAPSSKPETAGSATTVDTSNSYGLHDTMRFGMRQIATEITAKHPLENRLAEWDNTQLELKMNMARNMYGMHAPIKMAMERSLVTKARGPSMLPTRSNLGLDILMGKDETIDFEDFLNVPEMSTDMVDVHAVMEHQLGMRV</sequence>
<dbReference type="InterPro" id="IPR003732">
    <property type="entry name" value="Daa-tRNA_deacyls_DTD"/>
</dbReference>
<comment type="subcellular location">
    <subcellularLocation>
        <location evidence="6">Cytoplasm</location>
    </subcellularLocation>
</comment>
<evidence type="ECO:0000256" key="1">
    <source>
        <dbReference type="ARBA" id="ARBA00009673"/>
    </source>
</evidence>
<dbReference type="GO" id="GO:0005737">
    <property type="term" value="C:cytoplasm"/>
    <property type="evidence" value="ECO:0007669"/>
    <property type="project" value="UniProtKB-SubCell"/>
</dbReference>
<evidence type="ECO:0000256" key="5">
    <source>
        <dbReference type="ARBA" id="ARBA00048018"/>
    </source>
</evidence>
<evidence type="ECO:0000256" key="2">
    <source>
        <dbReference type="ARBA" id="ARBA00013056"/>
    </source>
</evidence>
<dbReference type="AlphaFoldDB" id="A0A9P6TWX1"/>
<comment type="catalytic activity">
    <reaction evidence="4">
        <text>glycyl-tRNA(Ala) + H2O = tRNA(Ala) + glycine + H(+)</text>
        <dbReference type="Rhea" id="RHEA:53744"/>
        <dbReference type="Rhea" id="RHEA-COMP:9657"/>
        <dbReference type="Rhea" id="RHEA-COMP:13640"/>
        <dbReference type="ChEBI" id="CHEBI:15377"/>
        <dbReference type="ChEBI" id="CHEBI:15378"/>
        <dbReference type="ChEBI" id="CHEBI:57305"/>
        <dbReference type="ChEBI" id="CHEBI:78442"/>
        <dbReference type="ChEBI" id="CHEBI:78522"/>
        <dbReference type="EC" id="3.1.1.96"/>
    </reaction>
</comment>
<keyword evidence="9" id="KW-1185">Reference proteome</keyword>
<dbReference type="Pfam" id="PF02580">
    <property type="entry name" value="Tyr_Deacylase"/>
    <property type="match status" value="1"/>
</dbReference>
<dbReference type="Proteomes" id="UP000726737">
    <property type="component" value="Unassembled WGS sequence"/>
</dbReference>
<dbReference type="HAMAP" id="MF_00518">
    <property type="entry name" value="Deacylase_Dtd"/>
    <property type="match status" value="1"/>
</dbReference>
<proteinExistence type="inferred from homology"/>
<evidence type="ECO:0000313" key="8">
    <source>
        <dbReference type="EMBL" id="KAG0249522.1"/>
    </source>
</evidence>
<keyword evidence="6" id="KW-0820">tRNA-binding</keyword>
<comment type="caution">
    <text evidence="8">The sequence shown here is derived from an EMBL/GenBank/DDBJ whole genome shotgun (WGS) entry which is preliminary data.</text>
</comment>
<dbReference type="NCBIfam" id="TIGR00256">
    <property type="entry name" value="D-aminoacyl-tRNA deacylase"/>
    <property type="match status" value="1"/>
</dbReference>